<proteinExistence type="inferred from homology"/>
<evidence type="ECO:0000256" key="2">
    <source>
        <dbReference type="ARBA" id="ARBA00009853"/>
    </source>
</evidence>
<feature type="transmembrane region" description="Helical" evidence="7">
    <location>
        <begin position="205"/>
        <end position="226"/>
    </location>
</feature>
<dbReference type="GO" id="GO:0016020">
    <property type="term" value="C:membrane"/>
    <property type="evidence" value="ECO:0007669"/>
    <property type="project" value="UniProtKB-SubCell"/>
</dbReference>
<name>A0A934MEN6_9HYPH</name>
<feature type="compositionally biased region" description="Basic and acidic residues" evidence="6">
    <location>
        <begin position="309"/>
        <end position="321"/>
    </location>
</feature>
<feature type="transmembrane region" description="Helical" evidence="7">
    <location>
        <begin position="150"/>
        <end position="168"/>
    </location>
</feature>
<feature type="region of interest" description="Disordered" evidence="6">
    <location>
        <begin position="292"/>
        <end position="321"/>
    </location>
</feature>
<feature type="transmembrane region" description="Helical" evidence="7">
    <location>
        <begin position="12"/>
        <end position="31"/>
    </location>
</feature>
<keyword evidence="5 7" id="KW-0472">Membrane</keyword>
<keyword evidence="10" id="KW-1185">Reference proteome</keyword>
<dbReference type="PANTHER" id="PTHR22911:SF6">
    <property type="entry name" value="SOLUTE CARRIER FAMILY 35 MEMBER G1"/>
    <property type="match status" value="1"/>
</dbReference>
<organism evidence="9 10">
    <name type="scientific">Acuticoccus mangrovi</name>
    <dbReference type="NCBI Taxonomy" id="2796142"/>
    <lineage>
        <taxon>Bacteria</taxon>
        <taxon>Pseudomonadati</taxon>
        <taxon>Pseudomonadota</taxon>
        <taxon>Alphaproteobacteria</taxon>
        <taxon>Hyphomicrobiales</taxon>
        <taxon>Amorphaceae</taxon>
        <taxon>Acuticoccus</taxon>
    </lineage>
</organism>
<feature type="transmembrane region" description="Helical" evidence="7">
    <location>
        <begin position="77"/>
        <end position="94"/>
    </location>
</feature>
<dbReference type="EMBL" id="JAEKJA010000020">
    <property type="protein sequence ID" value="MBJ3777732.1"/>
    <property type="molecule type" value="Genomic_DNA"/>
</dbReference>
<evidence type="ECO:0000256" key="5">
    <source>
        <dbReference type="ARBA" id="ARBA00023136"/>
    </source>
</evidence>
<keyword evidence="4 7" id="KW-1133">Transmembrane helix</keyword>
<dbReference type="Gene3D" id="1.10.3730.20">
    <property type="match status" value="1"/>
</dbReference>
<dbReference type="AlphaFoldDB" id="A0A934MEN6"/>
<feature type="domain" description="EamA" evidence="8">
    <location>
        <begin position="8"/>
        <end position="141"/>
    </location>
</feature>
<feature type="transmembrane region" description="Helical" evidence="7">
    <location>
        <begin position="100"/>
        <end position="119"/>
    </location>
</feature>
<dbReference type="Pfam" id="PF00892">
    <property type="entry name" value="EamA"/>
    <property type="match status" value="1"/>
</dbReference>
<evidence type="ECO:0000313" key="10">
    <source>
        <dbReference type="Proteomes" id="UP000609531"/>
    </source>
</evidence>
<dbReference type="InterPro" id="IPR000620">
    <property type="entry name" value="EamA_dom"/>
</dbReference>
<evidence type="ECO:0000256" key="7">
    <source>
        <dbReference type="SAM" id="Phobius"/>
    </source>
</evidence>
<evidence type="ECO:0000313" key="9">
    <source>
        <dbReference type="EMBL" id="MBJ3777732.1"/>
    </source>
</evidence>
<comment type="similarity">
    <text evidence="2">Belongs to the drug/metabolite transporter (DMT) superfamily. 10 TMS drug/metabolite exporter (DME) (TC 2.A.7.3) family.</text>
</comment>
<feature type="transmembrane region" description="Helical" evidence="7">
    <location>
        <begin position="126"/>
        <end position="144"/>
    </location>
</feature>
<gene>
    <name evidence="9" type="ORF">JCR33_18645</name>
</gene>
<feature type="transmembrane region" description="Helical" evidence="7">
    <location>
        <begin position="180"/>
        <end position="199"/>
    </location>
</feature>
<reference evidence="9" key="1">
    <citation type="submission" date="2020-12" db="EMBL/GenBank/DDBJ databases">
        <title>Bacterial taxonomy.</title>
        <authorList>
            <person name="Pan X."/>
        </authorList>
    </citation>
    <scope>NUCLEOTIDE SEQUENCE</scope>
    <source>
        <strain evidence="9">B2012</strain>
    </source>
</reference>
<protein>
    <submittedName>
        <fullName evidence="9">DMT family transporter</fullName>
    </submittedName>
</protein>
<evidence type="ECO:0000256" key="6">
    <source>
        <dbReference type="SAM" id="MobiDB-lite"/>
    </source>
</evidence>
<keyword evidence="3 7" id="KW-0812">Transmembrane</keyword>
<dbReference type="Proteomes" id="UP000609531">
    <property type="component" value="Unassembled WGS sequence"/>
</dbReference>
<dbReference type="RefSeq" id="WP_198883638.1">
    <property type="nucleotide sequence ID" value="NZ_JAEKJA010000020.1"/>
</dbReference>
<feature type="transmembrane region" description="Helical" evidence="7">
    <location>
        <begin position="264"/>
        <end position="282"/>
    </location>
</feature>
<feature type="transmembrane region" description="Helical" evidence="7">
    <location>
        <begin position="238"/>
        <end position="258"/>
    </location>
</feature>
<evidence type="ECO:0000256" key="3">
    <source>
        <dbReference type="ARBA" id="ARBA00022692"/>
    </source>
</evidence>
<accession>A0A934MEN6</accession>
<dbReference type="SUPFAM" id="SSF103481">
    <property type="entry name" value="Multidrug resistance efflux transporter EmrE"/>
    <property type="match status" value="2"/>
</dbReference>
<comment type="subcellular location">
    <subcellularLocation>
        <location evidence="1">Membrane</location>
        <topology evidence="1">Multi-pass membrane protein</topology>
    </subcellularLocation>
</comment>
<feature type="transmembrane region" description="Helical" evidence="7">
    <location>
        <begin position="37"/>
        <end position="56"/>
    </location>
</feature>
<dbReference type="PANTHER" id="PTHR22911">
    <property type="entry name" value="ACYL-MALONYL CONDENSING ENZYME-RELATED"/>
    <property type="match status" value="1"/>
</dbReference>
<evidence type="ECO:0000256" key="4">
    <source>
        <dbReference type="ARBA" id="ARBA00022989"/>
    </source>
</evidence>
<evidence type="ECO:0000259" key="8">
    <source>
        <dbReference type="Pfam" id="PF00892"/>
    </source>
</evidence>
<dbReference type="InterPro" id="IPR037185">
    <property type="entry name" value="EmrE-like"/>
</dbReference>
<sequence length="321" mass="34116">MPQTDNTRGAALMAVSMGFFAVNDALLKIAFESLPLTQAVLIRSGLGTIFILGLCWHTGFDRFHPTARDMMALATRSLCEVAATATFMVALSQMPLADAVALTQVAPLVLTMAAALLFGEPVRWRRWTAIGVGFLGVLIMIRPGGEGFDALSLLPLVTVVFVVVRDLVTRLLSPSTPAVFASLATLVTITVSSAIVMPFQGWHHASAVDFAVGAGAALAVTLGYLINVTALRLGEISVVSPFRYTVLVYSFVLGFVIFGDVPDVMTLVGATIVVGAGLYTLWREQRVGRKPVAASASPRPFAPLEGEANAERAETRVKVEP</sequence>
<evidence type="ECO:0000256" key="1">
    <source>
        <dbReference type="ARBA" id="ARBA00004141"/>
    </source>
</evidence>
<comment type="caution">
    <text evidence="9">The sequence shown here is derived from an EMBL/GenBank/DDBJ whole genome shotgun (WGS) entry which is preliminary data.</text>
</comment>